<evidence type="ECO:0000313" key="3">
    <source>
        <dbReference type="EMBL" id="GJE65371.1"/>
    </source>
</evidence>
<sequence length="185" mass="19298">MQADLSKTSDIEKLAGECAGGLDILVNNAGIARGYTIDHTSEEDFDSVFSTNVKGIFFLTKAILPRLNSGASIVNISSMVSIAAYPAYLAYGMSKSAVNSFTRSLAAELGPRGIRVNAIAPGATDTEFVSSVRDNPEIMAGINAATALGRMGTPDEIARAVTWVASPEGGWITGQVIQVSGGMHL</sequence>
<reference evidence="3" key="1">
    <citation type="journal article" date="2021" name="Front. Microbiol.">
        <title>Comprehensive Comparative Genomics and Phenotyping of Methylobacterium Species.</title>
        <authorList>
            <person name="Alessa O."/>
            <person name="Ogura Y."/>
            <person name="Fujitani Y."/>
            <person name="Takami H."/>
            <person name="Hayashi T."/>
            <person name="Sahin N."/>
            <person name="Tani A."/>
        </authorList>
    </citation>
    <scope>NUCLEOTIDE SEQUENCE</scope>
    <source>
        <strain evidence="3">NBRC 15686</strain>
    </source>
</reference>
<dbReference type="Pfam" id="PF13561">
    <property type="entry name" value="adh_short_C2"/>
    <property type="match status" value="1"/>
</dbReference>
<reference evidence="3" key="2">
    <citation type="submission" date="2021-08" db="EMBL/GenBank/DDBJ databases">
        <authorList>
            <person name="Tani A."/>
            <person name="Ola A."/>
            <person name="Ogura Y."/>
            <person name="Katsura K."/>
            <person name="Hayashi T."/>
        </authorList>
    </citation>
    <scope>NUCLEOTIDE SEQUENCE</scope>
    <source>
        <strain evidence="3">NBRC 15686</strain>
    </source>
</reference>
<keyword evidence="2" id="KW-0560">Oxidoreductase</keyword>
<dbReference type="EMBL" id="BPRC01000008">
    <property type="protein sequence ID" value="GJE65371.1"/>
    <property type="molecule type" value="Genomic_DNA"/>
</dbReference>
<dbReference type="PROSITE" id="PS00061">
    <property type="entry name" value="ADH_SHORT"/>
    <property type="match status" value="1"/>
</dbReference>
<proteinExistence type="inferred from homology"/>
<dbReference type="InterPro" id="IPR020904">
    <property type="entry name" value="Sc_DH/Rdtase_CS"/>
</dbReference>
<dbReference type="Proteomes" id="UP001055039">
    <property type="component" value="Unassembled WGS sequence"/>
</dbReference>
<accession>A0ABQ4UDJ5</accession>
<dbReference type="SUPFAM" id="SSF51735">
    <property type="entry name" value="NAD(P)-binding Rossmann-fold domains"/>
    <property type="match status" value="1"/>
</dbReference>
<dbReference type="InterPro" id="IPR051122">
    <property type="entry name" value="SDR_DHRS6-like"/>
</dbReference>
<dbReference type="PANTHER" id="PTHR43477:SF1">
    <property type="entry name" value="DIHYDROANTICAPSIN 7-DEHYDROGENASE"/>
    <property type="match status" value="1"/>
</dbReference>
<gene>
    <name evidence="3" type="primary">fabG_5</name>
    <name evidence="3" type="ORF">LNAOJCKE_2582</name>
</gene>
<evidence type="ECO:0000256" key="2">
    <source>
        <dbReference type="ARBA" id="ARBA00023002"/>
    </source>
</evidence>
<evidence type="ECO:0000256" key="1">
    <source>
        <dbReference type="ARBA" id="ARBA00006484"/>
    </source>
</evidence>
<dbReference type="CDD" id="cd05233">
    <property type="entry name" value="SDR_c"/>
    <property type="match status" value="1"/>
</dbReference>
<keyword evidence="4" id="KW-1185">Reference proteome</keyword>
<comment type="caution">
    <text evidence="3">The sequence shown here is derived from an EMBL/GenBank/DDBJ whole genome shotgun (WGS) entry which is preliminary data.</text>
</comment>
<dbReference type="PRINTS" id="PR00081">
    <property type="entry name" value="GDHRDH"/>
</dbReference>
<protein>
    <submittedName>
        <fullName evidence="3">3-oxoacyl-[acyl-carrier-protein] reductase FabG</fullName>
    </submittedName>
</protein>
<dbReference type="InterPro" id="IPR036291">
    <property type="entry name" value="NAD(P)-bd_dom_sf"/>
</dbReference>
<organism evidence="3 4">
    <name type="scientific">Methylorubrum aminovorans</name>
    <dbReference type="NCBI Taxonomy" id="269069"/>
    <lineage>
        <taxon>Bacteria</taxon>
        <taxon>Pseudomonadati</taxon>
        <taxon>Pseudomonadota</taxon>
        <taxon>Alphaproteobacteria</taxon>
        <taxon>Hyphomicrobiales</taxon>
        <taxon>Methylobacteriaceae</taxon>
        <taxon>Methylorubrum</taxon>
    </lineage>
</organism>
<name>A0ABQ4UDJ5_9HYPH</name>
<dbReference type="Gene3D" id="3.40.50.720">
    <property type="entry name" value="NAD(P)-binding Rossmann-like Domain"/>
    <property type="match status" value="1"/>
</dbReference>
<evidence type="ECO:0000313" key="4">
    <source>
        <dbReference type="Proteomes" id="UP001055039"/>
    </source>
</evidence>
<comment type="similarity">
    <text evidence="1">Belongs to the short-chain dehydrogenases/reductases (SDR) family.</text>
</comment>
<dbReference type="PRINTS" id="PR00080">
    <property type="entry name" value="SDRFAMILY"/>
</dbReference>
<dbReference type="PANTHER" id="PTHR43477">
    <property type="entry name" value="DIHYDROANTICAPSIN 7-DEHYDROGENASE"/>
    <property type="match status" value="1"/>
</dbReference>
<dbReference type="InterPro" id="IPR002347">
    <property type="entry name" value="SDR_fam"/>
</dbReference>